<dbReference type="RefSeq" id="WP_380772668.1">
    <property type="nucleotide sequence ID" value="NZ_JBHUEO010000008.1"/>
</dbReference>
<gene>
    <name evidence="1" type="ORF">ACFSCZ_04970</name>
</gene>
<organism evidence="1 2">
    <name type="scientific">Siminovitchia sediminis</name>
    <dbReference type="NCBI Taxonomy" id="1274353"/>
    <lineage>
        <taxon>Bacteria</taxon>
        <taxon>Bacillati</taxon>
        <taxon>Bacillota</taxon>
        <taxon>Bacilli</taxon>
        <taxon>Bacillales</taxon>
        <taxon>Bacillaceae</taxon>
        <taxon>Siminovitchia</taxon>
    </lineage>
</organism>
<evidence type="ECO:0000313" key="1">
    <source>
        <dbReference type="EMBL" id="MFD1706107.1"/>
    </source>
</evidence>
<dbReference type="Gene3D" id="3.40.50.1860">
    <property type="match status" value="2"/>
</dbReference>
<dbReference type="InterPro" id="IPR015942">
    <property type="entry name" value="Asp/Glu/hydantoin_racemase"/>
</dbReference>
<reference evidence="2" key="1">
    <citation type="journal article" date="2019" name="Int. J. Syst. Evol. Microbiol.">
        <title>The Global Catalogue of Microorganisms (GCM) 10K type strain sequencing project: providing services to taxonomists for standard genome sequencing and annotation.</title>
        <authorList>
            <consortium name="The Broad Institute Genomics Platform"/>
            <consortium name="The Broad Institute Genome Sequencing Center for Infectious Disease"/>
            <person name="Wu L."/>
            <person name="Ma J."/>
        </authorList>
    </citation>
    <scope>NUCLEOTIDE SEQUENCE [LARGE SCALE GENOMIC DNA]</scope>
    <source>
        <strain evidence="2">CGMCC 1.12295</strain>
    </source>
</reference>
<evidence type="ECO:0000313" key="2">
    <source>
        <dbReference type="Proteomes" id="UP001597301"/>
    </source>
</evidence>
<comment type="caution">
    <text evidence="1">The sequence shown here is derived from an EMBL/GenBank/DDBJ whole genome shotgun (WGS) entry which is preliminary data.</text>
</comment>
<protein>
    <submittedName>
        <fullName evidence="1">Aspartate/glutamate racemase family protein</fullName>
    </submittedName>
</protein>
<proteinExistence type="predicted"/>
<name>A0ABW4KGA4_9BACI</name>
<accession>A0ABW4KGA4</accession>
<keyword evidence="2" id="KW-1185">Reference proteome</keyword>
<dbReference type="EMBL" id="JBHUEO010000008">
    <property type="protein sequence ID" value="MFD1706107.1"/>
    <property type="molecule type" value="Genomic_DNA"/>
</dbReference>
<dbReference type="Pfam" id="PF01177">
    <property type="entry name" value="Asp_Glu_race"/>
    <property type="match status" value="1"/>
</dbReference>
<sequence length="222" mass="24461">MIQAKIGILMLDTQFHRPAGDIGNKDTFSFPVLYKKVKGASPSRVVIEGDPDLLKPFIQSAKELEAEGVQAITTSCGFLALFQKEIQKQLRVPFYSSSLLQIPLACTAAGEPIGVLTASKTSLTEAHFKGVNAHRHHVIVKGMDCMPAFSGAIIREDRDLDEAAVSKEMKQAAADFVSKHPDLKALVLECTNMPPYKHVIREVTDLPIYDITTLTNYMYLTL</sequence>
<dbReference type="Proteomes" id="UP001597301">
    <property type="component" value="Unassembled WGS sequence"/>
</dbReference>
<dbReference type="InterPro" id="IPR001920">
    <property type="entry name" value="Asp/Glu_race"/>
</dbReference>
<dbReference type="NCBIfam" id="NF005679">
    <property type="entry name" value="PRK07475.1"/>
    <property type="match status" value="1"/>
</dbReference>